<evidence type="ECO:0000313" key="3">
    <source>
        <dbReference type="Proteomes" id="UP000030752"/>
    </source>
</evidence>
<feature type="compositionally biased region" description="Basic and acidic residues" evidence="1">
    <location>
        <begin position="1"/>
        <end position="17"/>
    </location>
</feature>
<keyword evidence="3" id="KW-1185">Reference proteome</keyword>
<dbReference type="EMBL" id="KB822725">
    <property type="protein sequence ID" value="ETN36741.1"/>
    <property type="molecule type" value="Genomic_DNA"/>
</dbReference>
<feature type="compositionally biased region" description="Low complexity" evidence="1">
    <location>
        <begin position="340"/>
        <end position="352"/>
    </location>
</feature>
<reference evidence="2 3" key="1">
    <citation type="submission" date="2013-03" db="EMBL/GenBank/DDBJ databases">
        <title>The Genome Sequence of Phialophora europaea CBS 101466.</title>
        <authorList>
            <consortium name="The Broad Institute Genomics Platform"/>
            <person name="Cuomo C."/>
            <person name="de Hoog S."/>
            <person name="Gorbushina A."/>
            <person name="Walker B."/>
            <person name="Young S.K."/>
            <person name="Zeng Q."/>
            <person name="Gargeya S."/>
            <person name="Fitzgerald M."/>
            <person name="Haas B."/>
            <person name="Abouelleil A."/>
            <person name="Allen A.W."/>
            <person name="Alvarado L."/>
            <person name="Arachchi H.M."/>
            <person name="Berlin A.M."/>
            <person name="Chapman S.B."/>
            <person name="Gainer-Dewar J."/>
            <person name="Goldberg J."/>
            <person name="Griggs A."/>
            <person name="Gujja S."/>
            <person name="Hansen M."/>
            <person name="Howarth C."/>
            <person name="Imamovic A."/>
            <person name="Ireland A."/>
            <person name="Larimer J."/>
            <person name="McCowan C."/>
            <person name="Murphy C."/>
            <person name="Pearson M."/>
            <person name="Poon T.W."/>
            <person name="Priest M."/>
            <person name="Roberts A."/>
            <person name="Saif S."/>
            <person name="Shea T."/>
            <person name="Sisk P."/>
            <person name="Sykes S."/>
            <person name="Wortman J."/>
            <person name="Nusbaum C."/>
            <person name="Birren B."/>
        </authorList>
    </citation>
    <scope>NUCLEOTIDE SEQUENCE [LARGE SCALE GENOMIC DNA]</scope>
    <source>
        <strain evidence="2 3">CBS 101466</strain>
    </source>
</reference>
<dbReference type="RefSeq" id="XP_008721559.1">
    <property type="nucleotide sequence ID" value="XM_008723337.1"/>
</dbReference>
<evidence type="ECO:0000313" key="2">
    <source>
        <dbReference type="EMBL" id="ETN36741.1"/>
    </source>
</evidence>
<feature type="compositionally biased region" description="Basic and acidic residues" evidence="1">
    <location>
        <begin position="67"/>
        <end position="92"/>
    </location>
</feature>
<dbReference type="InParanoid" id="W2RJT8"/>
<feature type="region of interest" description="Disordered" evidence="1">
    <location>
        <begin position="1"/>
        <end position="107"/>
    </location>
</feature>
<dbReference type="OrthoDB" id="4122568at2759"/>
<name>W2RJT8_CYPE1</name>
<feature type="compositionally biased region" description="Basic and acidic residues" evidence="1">
    <location>
        <begin position="29"/>
        <end position="41"/>
    </location>
</feature>
<gene>
    <name evidence="2" type="ORF">HMPREF1541_09019</name>
</gene>
<organism evidence="2 3">
    <name type="scientific">Cyphellophora europaea (strain CBS 101466)</name>
    <name type="common">Phialophora europaea</name>
    <dbReference type="NCBI Taxonomy" id="1220924"/>
    <lineage>
        <taxon>Eukaryota</taxon>
        <taxon>Fungi</taxon>
        <taxon>Dikarya</taxon>
        <taxon>Ascomycota</taxon>
        <taxon>Pezizomycotina</taxon>
        <taxon>Eurotiomycetes</taxon>
        <taxon>Chaetothyriomycetidae</taxon>
        <taxon>Chaetothyriales</taxon>
        <taxon>Cyphellophoraceae</taxon>
        <taxon>Cyphellophora</taxon>
    </lineage>
</organism>
<sequence>MATTADGKKVKTEKGNQDGDVELINSLNEDERERHAVEEASKGTNRANAALAGGENKGGSVDLAPKSGERNENSLKPVKSVEHAPGSDKVADDDAEPQLLQEDSGPSELFPGVPCVTVAKRCKKGNDDPAPLFLNRYGPRAKGWFVWSTTPHIRDGMSVEDLQNVSERFHRVLDYPREQGKPKYRAANVHGILNIVWECEGLEQSPQEAAELLNPAKVKKAVELPTSKSRRDWLHKGKDHRLENYRITHIDVKFHQKINGLTTRPDNKDQGDVYNNWELATQYKALYRKDQIKAEWRVYEAAKLQAKRFLDWFEQRHPDGYAEYRQSQSREPTVQPFKRSSQSASPGVSPSARPTPSLEPADTAKPTTPSDSASVGDSKPPPPNLANQGTQPLKHTQGGNDARQEGSSSQASLSIEELKEAVLEGYCAAHDIRSAGDMNSKQKMKFDVYFEVYAKNKGY</sequence>
<dbReference type="VEuPathDB" id="FungiDB:HMPREF1541_09019"/>
<feature type="compositionally biased region" description="Polar residues" evidence="1">
    <location>
        <begin position="385"/>
        <end position="413"/>
    </location>
</feature>
<dbReference type="AlphaFoldDB" id="W2RJT8"/>
<dbReference type="Proteomes" id="UP000030752">
    <property type="component" value="Unassembled WGS sequence"/>
</dbReference>
<feature type="compositionally biased region" description="Polar residues" evidence="1">
    <location>
        <begin position="365"/>
        <end position="375"/>
    </location>
</feature>
<protein>
    <submittedName>
        <fullName evidence="2">Uncharacterized protein</fullName>
    </submittedName>
</protein>
<dbReference type="HOGENOM" id="CLU_625582_0_0_1"/>
<proteinExistence type="predicted"/>
<dbReference type="GeneID" id="19976358"/>
<evidence type="ECO:0000256" key="1">
    <source>
        <dbReference type="SAM" id="MobiDB-lite"/>
    </source>
</evidence>
<feature type="region of interest" description="Disordered" evidence="1">
    <location>
        <begin position="324"/>
        <end position="414"/>
    </location>
</feature>
<accession>W2RJT8</accession>